<proteinExistence type="predicted"/>
<reference evidence="1" key="1">
    <citation type="submission" date="2021-01" db="EMBL/GenBank/DDBJ databases">
        <authorList>
            <person name="Sun Q."/>
        </authorList>
    </citation>
    <scope>NUCLEOTIDE SEQUENCE</scope>
    <source>
        <strain evidence="1">YIM B02566</strain>
    </source>
</reference>
<gene>
    <name evidence="1" type="ORF">JHL16_08145</name>
</gene>
<sequence>MRAHLLVAATLALAATVTSANALSIVNTDKANHAIMATPNGGKTHEFVIKARHTGHISCTKGCELQLGVAKTHFDGKVHKIWIKGGKFVSA</sequence>
<dbReference type="Proteomes" id="UP000616151">
    <property type="component" value="Unassembled WGS sequence"/>
</dbReference>
<dbReference type="EMBL" id="JAENHL010000006">
    <property type="protein sequence ID" value="MBK1866321.1"/>
    <property type="molecule type" value="Genomic_DNA"/>
</dbReference>
<comment type="caution">
    <text evidence="1">The sequence shown here is derived from an EMBL/GenBank/DDBJ whole genome shotgun (WGS) entry which is preliminary data.</text>
</comment>
<evidence type="ECO:0000313" key="2">
    <source>
        <dbReference type="Proteomes" id="UP000616151"/>
    </source>
</evidence>
<organism evidence="1 2">
    <name type="scientific">Taklimakanibacter albus</name>
    <dbReference type="NCBI Taxonomy" id="2800327"/>
    <lineage>
        <taxon>Bacteria</taxon>
        <taxon>Pseudomonadati</taxon>
        <taxon>Pseudomonadota</taxon>
        <taxon>Alphaproteobacteria</taxon>
        <taxon>Hyphomicrobiales</taxon>
        <taxon>Aestuariivirgaceae</taxon>
        <taxon>Taklimakanibacter</taxon>
    </lineage>
</organism>
<evidence type="ECO:0000313" key="1">
    <source>
        <dbReference type="EMBL" id="MBK1866321.1"/>
    </source>
</evidence>
<name>A0ACC5R0Y9_9HYPH</name>
<protein>
    <submittedName>
        <fullName evidence="1">Uncharacterized protein</fullName>
    </submittedName>
</protein>
<keyword evidence="2" id="KW-1185">Reference proteome</keyword>
<accession>A0ACC5R0Y9</accession>